<dbReference type="Proteomes" id="UP000199520">
    <property type="component" value="Unassembled WGS sequence"/>
</dbReference>
<dbReference type="Gene3D" id="3.30.750.24">
    <property type="entry name" value="STAS domain"/>
    <property type="match status" value="1"/>
</dbReference>
<dbReference type="InterPro" id="IPR036513">
    <property type="entry name" value="STAS_dom_sf"/>
</dbReference>
<dbReference type="InterPro" id="IPR003658">
    <property type="entry name" value="Anti-sigma_ant"/>
</dbReference>
<dbReference type="PROSITE" id="PS50801">
    <property type="entry name" value="STAS"/>
    <property type="match status" value="1"/>
</dbReference>
<protein>
    <recommendedName>
        <fullName evidence="2">Anti-sigma factor antagonist</fullName>
    </recommendedName>
</protein>
<dbReference type="EMBL" id="FOTS01000022">
    <property type="protein sequence ID" value="SFL85985.1"/>
    <property type="molecule type" value="Genomic_DNA"/>
</dbReference>
<dbReference type="AlphaFoldDB" id="A0A1I4L4N4"/>
<dbReference type="STRING" id="1123291.SAMN04490355_102228"/>
<reference evidence="5" key="1">
    <citation type="submission" date="2016-10" db="EMBL/GenBank/DDBJ databases">
        <authorList>
            <person name="Varghese N."/>
            <person name="Submissions S."/>
        </authorList>
    </citation>
    <scope>NUCLEOTIDE SEQUENCE [LARGE SCALE GENOMIC DNA]</scope>
    <source>
        <strain evidence="5">DSM 13327</strain>
    </source>
</reference>
<proteinExistence type="inferred from homology"/>
<evidence type="ECO:0000313" key="4">
    <source>
        <dbReference type="EMBL" id="SFL85985.1"/>
    </source>
</evidence>
<dbReference type="OrthoDB" id="9794628at2"/>
<sequence length="101" mass="11211">MEITTNVNEKEVIVTLAGSMYVEDAAVLREKLMGFIESGYKQFIINLHNVDYIDSSGLGVLVAIQKKVLPKEGHVTLTGAKGVVKELFELTRLNKVFTMQP</sequence>
<evidence type="ECO:0000256" key="2">
    <source>
        <dbReference type="RuleBase" id="RU003749"/>
    </source>
</evidence>
<dbReference type="RefSeq" id="WP_090937845.1">
    <property type="nucleotide sequence ID" value="NZ_FOTS01000022.1"/>
</dbReference>
<evidence type="ECO:0000259" key="3">
    <source>
        <dbReference type="PROSITE" id="PS50801"/>
    </source>
</evidence>
<organism evidence="4 5">
    <name type="scientific">Pelosinus propionicus DSM 13327</name>
    <dbReference type="NCBI Taxonomy" id="1123291"/>
    <lineage>
        <taxon>Bacteria</taxon>
        <taxon>Bacillati</taxon>
        <taxon>Bacillota</taxon>
        <taxon>Negativicutes</taxon>
        <taxon>Selenomonadales</taxon>
        <taxon>Sporomusaceae</taxon>
        <taxon>Pelosinus</taxon>
    </lineage>
</organism>
<name>A0A1I4L4N4_9FIRM</name>
<dbReference type="SUPFAM" id="SSF52091">
    <property type="entry name" value="SpoIIaa-like"/>
    <property type="match status" value="1"/>
</dbReference>
<evidence type="ECO:0000313" key="5">
    <source>
        <dbReference type="Proteomes" id="UP000199520"/>
    </source>
</evidence>
<dbReference type="GO" id="GO:0043856">
    <property type="term" value="F:anti-sigma factor antagonist activity"/>
    <property type="evidence" value="ECO:0007669"/>
    <property type="project" value="InterPro"/>
</dbReference>
<dbReference type="PANTHER" id="PTHR33495">
    <property type="entry name" value="ANTI-SIGMA FACTOR ANTAGONIST TM_1081-RELATED-RELATED"/>
    <property type="match status" value="1"/>
</dbReference>
<dbReference type="PANTHER" id="PTHR33495:SF2">
    <property type="entry name" value="ANTI-SIGMA FACTOR ANTAGONIST TM_1081-RELATED"/>
    <property type="match status" value="1"/>
</dbReference>
<comment type="similarity">
    <text evidence="1 2">Belongs to the anti-sigma-factor antagonist family.</text>
</comment>
<gene>
    <name evidence="4" type="ORF">SAMN04490355_102228</name>
</gene>
<dbReference type="InterPro" id="IPR002645">
    <property type="entry name" value="STAS_dom"/>
</dbReference>
<accession>A0A1I4L4N4</accession>
<dbReference type="NCBIfam" id="TIGR00377">
    <property type="entry name" value="ant_ant_sig"/>
    <property type="match status" value="1"/>
</dbReference>
<dbReference type="Pfam" id="PF01740">
    <property type="entry name" value="STAS"/>
    <property type="match status" value="1"/>
</dbReference>
<keyword evidence="5" id="KW-1185">Reference proteome</keyword>
<feature type="domain" description="STAS" evidence="3">
    <location>
        <begin position="1"/>
        <end position="101"/>
    </location>
</feature>
<evidence type="ECO:0000256" key="1">
    <source>
        <dbReference type="ARBA" id="ARBA00009013"/>
    </source>
</evidence>
<dbReference type="CDD" id="cd07043">
    <property type="entry name" value="STAS_anti-anti-sigma_factors"/>
    <property type="match status" value="1"/>
</dbReference>